<evidence type="ECO:0000256" key="1">
    <source>
        <dbReference type="ARBA" id="ARBA00022676"/>
    </source>
</evidence>
<reference evidence="4" key="1">
    <citation type="journal article" date="2019" name="Int. J. Syst. Evol. Microbiol.">
        <title>The Global Catalogue of Microorganisms (GCM) 10K type strain sequencing project: providing services to taxonomists for standard genome sequencing and annotation.</title>
        <authorList>
            <consortium name="The Broad Institute Genomics Platform"/>
            <consortium name="The Broad Institute Genome Sequencing Center for Infectious Disease"/>
            <person name="Wu L."/>
            <person name="Ma J."/>
        </authorList>
    </citation>
    <scope>NUCLEOTIDE SEQUENCE [LARGE SCALE GENOMIC DNA]</scope>
    <source>
        <strain evidence="4">KCTC 52232</strain>
    </source>
</reference>
<name>A0ABW5XJJ6_9SPHI</name>
<dbReference type="CDD" id="cd03789">
    <property type="entry name" value="GT9_LPS_heptosyltransferase"/>
    <property type="match status" value="1"/>
</dbReference>
<proteinExistence type="predicted"/>
<accession>A0ABW5XJJ6</accession>
<dbReference type="EMBL" id="JBHUON010000001">
    <property type="protein sequence ID" value="MFD2863257.1"/>
    <property type="molecule type" value="Genomic_DNA"/>
</dbReference>
<dbReference type="PANTHER" id="PTHR30160">
    <property type="entry name" value="TETRAACYLDISACCHARIDE 4'-KINASE-RELATED"/>
    <property type="match status" value="1"/>
</dbReference>
<dbReference type="Gene3D" id="3.40.50.2000">
    <property type="entry name" value="Glycogen Phosphorylase B"/>
    <property type="match status" value="2"/>
</dbReference>
<dbReference type="InterPro" id="IPR051199">
    <property type="entry name" value="LPS_LOS_Heptosyltrfase"/>
</dbReference>
<keyword evidence="4" id="KW-1185">Reference proteome</keyword>
<evidence type="ECO:0000313" key="3">
    <source>
        <dbReference type="EMBL" id="MFD2863257.1"/>
    </source>
</evidence>
<protein>
    <submittedName>
        <fullName evidence="3">Glycosyltransferase family 9 protein</fullName>
    </submittedName>
</protein>
<keyword evidence="2" id="KW-0808">Transferase</keyword>
<dbReference type="InterPro" id="IPR002201">
    <property type="entry name" value="Glyco_trans_9"/>
</dbReference>
<dbReference type="SUPFAM" id="SSF53756">
    <property type="entry name" value="UDP-Glycosyltransferase/glycogen phosphorylase"/>
    <property type="match status" value="1"/>
</dbReference>
<dbReference type="RefSeq" id="WP_377122540.1">
    <property type="nucleotide sequence ID" value="NZ_JBHUHN010000001.1"/>
</dbReference>
<evidence type="ECO:0000313" key="4">
    <source>
        <dbReference type="Proteomes" id="UP001597601"/>
    </source>
</evidence>
<gene>
    <name evidence="3" type="ORF">ACFSYC_01040</name>
</gene>
<evidence type="ECO:0000256" key="2">
    <source>
        <dbReference type="ARBA" id="ARBA00022679"/>
    </source>
</evidence>
<organism evidence="3 4">
    <name type="scientific">Mucilaginibacter antarcticus</name>
    <dbReference type="NCBI Taxonomy" id="1855725"/>
    <lineage>
        <taxon>Bacteria</taxon>
        <taxon>Pseudomonadati</taxon>
        <taxon>Bacteroidota</taxon>
        <taxon>Sphingobacteriia</taxon>
        <taxon>Sphingobacteriales</taxon>
        <taxon>Sphingobacteriaceae</taxon>
        <taxon>Mucilaginibacter</taxon>
    </lineage>
</organism>
<keyword evidence="1" id="KW-0328">Glycosyltransferase</keyword>
<dbReference type="PANTHER" id="PTHR30160:SF1">
    <property type="entry name" value="LIPOPOLYSACCHARIDE 1,2-N-ACETYLGLUCOSAMINETRANSFERASE-RELATED"/>
    <property type="match status" value="1"/>
</dbReference>
<sequence>MAQNRNMFRLTRFTLLKLPWLFRFFAKFRQSQKRLLIIKTDAIGDYILFRNFIEEVKTSVQYCDYKMDILGNPLWKDLAAQYDAPFVNQFIFTKAESLYDKPLDTLKLAWQLFSNNYGVVLQPSYSRTLINDGLAGLTAAKQIIGFASDTERMLPKYKGKTDSFYTKLLPLPQQIYFEFDRTKFFFESVLAQSLALNGPSIGDFGADKKGIVIFPGAGIIKRTWEADKFLALIKLIREQTGDTIYLAGGPGEVVIGDFIAQNLPAGAITNLINKTTLPGLVDLIGKASLIISNETSAIHIAAATKTNCVCILGGGHFERFAPYPSHIINRPVCVYEKMPCYYCNWQCIFKTLPTEPHPCVDIVTLADVWQATLPLLPVAQ</sequence>
<dbReference type="Proteomes" id="UP001597601">
    <property type="component" value="Unassembled WGS sequence"/>
</dbReference>
<dbReference type="Pfam" id="PF01075">
    <property type="entry name" value="Glyco_transf_9"/>
    <property type="match status" value="1"/>
</dbReference>
<comment type="caution">
    <text evidence="3">The sequence shown here is derived from an EMBL/GenBank/DDBJ whole genome shotgun (WGS) entry which is preliminary data.</text>
</comment>